<accession>A0A084QU26</accession>
<organism evidence="6 7">
    <name type="scientific">Stachybotrys chlorohalonatus (strain IBT 40285)</name>
    <dbReference type="NCBI Taxonomy" id="1283841"/>
    <lineage>
        <taxon>Eukaryota</taxon>
        <taxon>Fungi</taxon>
        <taxon>Dikarya</taxon>
        <taxon>Ascomycota</taxon>
        <taxon>Pezizomycotina</taxon>
        <taxon>Sordariomycetes</taxon>
        <taxon>Hypocreomycetidae</taxon>
        <taxon>Hypocreales</taxon>
        <taxon>Stachybotryaceae</taxon>
        <taxon>Stachybotrys</taxon>
    </lineage>
</organism>
<protein>
    <recommendedName>
        <fullName evidence="3">Phosphodiesterase</fullName>
        <ecNumber evidence="3">3.1.4.-</ecNumber>
    </recommendedName>
</protein>
<dbReference type="HOGENOM" id="CLU_010668_1_0_1"/>
<evidence type="ECO:0000256" key="1">
    <source>
        <dbReference type="ARBA" id="ARBA00022723"/>
    </source>
</evidence>
<evidence type="ECO:0000256" key="2">
    <source>
        <dbReference type="ARBA" id="ARBA00022801"/>
    </source>
</evidence>
<gene>
    <name evidence="6" type="ORF">S40285_00223</name>
</gene>
<proteinExistence type="inferred from homology"/>
<dbReference type="SUPFAM" id="SSF109604">
    <property type="entry name" value="HD-domain/PDEase-like"/>
    <property type="match status" value="1"/>
</dbReference>
<dbReference type="InterPro" id="IPR003607">
    <property type="entry name" value="HD/PDEase_dom"/>
</dbReference>
<dbReference type="Pfam" id="PF00233">
    <property type="entry name" value="PDEase_I"/>
    <property type="match status" value="1"/>
</dbReference>
<dbReference type="PANTHER" id="PTHR11347">
    <property type="entry name" value="CYCLIC NUCLEOTIDE PHOSPHODIESTERASE"/>
    <property type="match status" value="1"/>
</dbReference>
<feature type="region of interest" description="Disordered" evidence="4">
    <location>
        <begin position="656"/>
        <end position="692"/>
    </location>
</feature>
<evidence type="ECO:0000313" key="7">
    <source>
        <dbReference type="Proteomes" id="UP000028524"/>
    </source>
</evidence>
<reference evidence="6 7" key="1">
    <citation type="journal article" date="2014" name="BMC Genomics">
        <title>Comparative genome sequencing reveals chemotype-specific gene clusters in the toxigenic black mold Stachybotrys.</title>
        <authorList>
            <person name="Semeiks J."/>
            <person name="Borek D."/>
            <person name="Otwinowski Z."/>
            <person name="Grishin N.V."/>
        </authorList>
    </citation>
    <scope>NUCLEOTIDE SEQUENCE [LARGE SCALE GENOMIC DNA]</scope>
    <source>
        <strain evidence="6 7">IBT 40285</strain>
    </source>
</reference>
<dbReference type="Gene3D" id="1.10.1300.10">
    <property type="entry name" value="3'5'-cyclic nucleotide phosphodiesterase, catalytic domain"/>
    <property type="match status" value="1"/>
</dbReference>
<name>A0A084QU26_STAC4</name>
<feature type="compositionally biased region" description="Polar residues" evidence="4">
    <location>
        <begin position="781"/>
        <end position="804"/>
    </location>
</feature>
<dbReference type="InterPro" id="IPR036971">
    <property type="entry name" value="PDEase_catalytic_dom_sf"/>
</dbReference>
<keyword evidence="7" id="KW-1185">Reference proteome</keyword>
<dbReference type="OrthoDB" id="546632at2759"/>
<dbReference type="GO" id="GO:0046872">
    <property type="term" value="F:metal ion binding"/>
    <property type="evidence" value="ECO:0007669"/>
    <property type="project" value="UniProtKB-KW"/>
</dbReference>
<sequence>MDVQNVEGHACHVIYVNCDVGDDRLVRALPRDSPESEHGSMIDDEHDPVRDDIQPLLDAFGDVHVCATGMSCISKLLELQNETLVDMRPMIVLLDTPHDDLATDPRLSSRSPSPFSKSLHPTVATGEIHTPEEDIYGLNLLQKLITESRLRNMSKLVVPVPIIRHPRTSSQDPKAHMTDGAIEPFTAPLRTLDAHRRLVRRCLDLGAVDVLISPLTSNCITALEICAYKAHRDAAREQQDLMEIRRGRKRSWVGVNEQKPFAYLREAMVSGLMNGICRLSPEEDQIINGHIAVSTERQRAVAAAVGHWHFCAHSFTEDELLVGAMVMFQHALSLPQLENWRMPSDQLINFLVACRAAYNSFVPFHNFRHVVDVLQATFNFLVRIGALPPYPAGGDCEPGEKSPIAALLSPFEALTLLITAIGHDVGHPGVNNGFLSTLNAPLAQLYNDRSVLESFHCAAYTQILRRYWPAVFEDRKMRSLMISSVLATDMGLHFDYMKKLGDLQEKLQDNNTTDGWNGRQLEEQKALACSLLIKCADISNAARHYDTAVKWMHILSEEFSRQASMEDELDIKSSLMAAPKKDLLSLVTAQLGFMNMFAIPLFQGVADIMPGLQYSVDQLEMNRSRFERTVQEEKAKLLKEDPQIKRLRKEGTLSPRTMSFVGEPAGANSKTPTMPLADASEQPAGVAAENQGSAPTELLDVERANEQPEVLDVSRTTVEYKEMNGGTSTFDAVRELAESDPFNCGQSDHYADHKSTPSGGQRRSETTEGSTSGVVAGDWASQATSATTGKMPVSPSTRGTSIVSKESADHNVAIPGLSVSRPSTDGSPITIKREGTGTGTGDEDSTSTGGSIGKAEGRSLKKKPSWFRMKDLPFFRRHRGSTPPLPTSDTTG</sequence>
<dbReference type="AlphaFoldDB" id="A0A084QU26"/>
<dbReference type="GO" id="GO:0004114">
    <property type="term" value="F:3',5'-cyclic-nucleotide phosphodiesterase activity"/>
    <property type="evidence" value="ECO:0007669"/>
    <property type="project" value="InterPro"/>
</dbReference>
<evidence type="ECO:0000256" key="4">
    <source>
        <dbReference type="SAM" id="MobiDB-lite"/>
    </source>
</evidence>
<dbReference type="PROSITE" id="PS51845">
    <property type="entry name" value="PDEASE_I_2"/>
    <property type="match status" value="1"/>
</dbReference>
<evidence type="ECO:0000259" key="5">
    <source>
        <dbReference type="PROSITE" id="PS51845"/>
    </source>
</evidence>
<dbReference type="InterPro" id="IPR023174">
    <property type="entry name" value="PDEase_CS"/>
</dbReference>
<feature type="compositionally biased region" description="Polar residues" evidence="4">
    <location>
        <begin position="756"/>
        <end position="773"/>
    </location>
</feature>
<feature type="region of interest" description="Disordered" evidence="4">
    <location>
        <begin position="740"/>
        <end position="892"/>
    </location>
</feature>
<dbReference type="STRING" id="1283841.A0A084QU26"/>
<keyword evidence="1 3" id="KW-0479">Metal-binding</keyword>
<dbReference type="SMART" id="SM00471">
    <property type="entry name" value="HDc"/>
    <property type="match status" value="1"/>
</dbReference>
<dbReference type="EMBL" id="KL660192">
    <property type="protein sequence ID" value="KFA67461.1"/>
    <property type="molecule type" value="Genomic_DNA"/>
</dbReference>
<dbReference type="InParanoid" id="A0A084QU26"/>
<dbReference type="OMA" id="GFMNMFA"/>
<dbReference type="GO" id="GO:0007165">
    <property type="term" value="P:signal transduction"/>
    <property type="evidence" value="ECO:0007669"/>
    <property type="project" value="InterPro"/>
</dbReference>
<keyword evidence="2 3" id="KW-0378">Hydrolase</keyword>
<evidence type="ECO:0000256" key="3">
    <source>
        <dbReference type="RuleBase" id="RU363067"/>
    </source>
</evidence>
<evidence type="ECO:0000313" key="6">
    <source>
        <dbReference type="EMBL" id="KFA67461.1"/>
    </source>
</evidence>
<dbReference type="PROSITE" id="PS00126">
    <property type="entry name" value="PDEASE_I_1"/>
    <property type="match status" value="1"/>
</dbReference>
<comment type="similarity">
    <text evidence="3">Belongs to the cyclic nucleotide phosphodiesterase family.</text>
</comment>
<dbReference type="Proteomes" id="UP000028524">
    <property type="component" value="Unassembled WGS sequence"/>
</dbReference>
<dbReference type="InterPro" id="IPR002073">
    <property type="entry name" value="PDEase_catalytic_dom"/>
</dbReference>
<dbReference type="EC" id="3.1.4.-" evidence="3"/>
<dbReference type="CDD" id="cd00077">
    <property type="entry name" value="HDc"/>
    <property type="match status" value="1"/>
</dbReference>
<feature type="domain" description="PDEase" evidence="5">
    <location>
        <begin position="284"/>
        <end position="633"/>
    </location>
</feature>
<comment type="cofactor">
    <cofactor evidence="3">
        <name>a divalent metal cation</name>
        <dbReference type="ChEBI" id="CHEBI:60240"/>
    </cofactor>
    <text evidence="3">Binds 2 divalent metal cations per subunit. Site 1 may preferentially bind zinc ions, while site 2 has a preference for magnesium and/or manganese ions.</text>
</comment>